<accession>A0AAE3LIU8</accession>
<evidence type="ECO:0000313" key="4">
    <source>
        <dbReference type="Proteomes" id="UP001209746"/>
    </source>
</evidence>
<comment type="caution">
    <text evidence="2">The sequence shown here is derived from an EMBL/GenBank/DDBJ whole genome shotgun (WGS) entry which is preliminary data.</text>
</comment>
<gene>
    <name evidence="2" type="ORF">OB914_15315</name>
    <name evidence="1" type="ORF">OB916_14420</name>
</gene>
<proteinExistence type="predicted"/>
<protein>
    <submittedName>
        <fullName evidence="2">Uncharacterized protein</fullName>
    </submittedName>
</protein>
<evidence type="ECO:0000313" key="1">
    <source>
        <dbReference type="EMBL" id="MCU4719243.1"/>
    </source>
</evidence>
<evidence type="ECO:0000313" key="2">
    <source>
        <dbReference type="EMBL" id="MCU4728324.1"/>
    </source>
</evidence>
<dbReference type="Proteomes" id="UP001209746">
    <property type="component" value="Unassembled WGS sequence"/>
</dbReference>
<sequence length="144" mass="15450">MRPIARNFLLGVLVVVVLLLALGALPGLLKSGDPYYLTATHADADELTADQRAAAVEAANLSERRYEYTTAALADATNGTGYSEPYWRGPVGIKGAFTHSPFDELNALRSNYPGATDGDAVYVRANATGGENVTFYRLNVTQRP</sequence>
<dbReference type="EMBL" id="JAOPKD010000024">
    <property type="protein sequence ID" value="MCU4728324.1"/>
    <property type="molecule type" value="Genomic_DNA"/>
</dbReference>
<reference evidence="2" key="1">
    <citation type="submission" date="2023-02" db="EMBL/GenBank/DDBJ databases">
        <title>Enrichment on poylsaccharides allowed isolation of novel metabolic and taxonomic groups of Haloarchaea.</title>
        <authorList>
            <person name="Sorokin D.Y."/>
            <person name="Elcheninov A.G."/>
            <person name="Khizhniak T.V."/>
            <person name="Kolganova T.V."/>
            <person name="Kublanov I.V."/>
        </authorList>
    </citation>
    <scope>NUCLEOTIDE SEQUENCE</scope>
    <source>
        <strain evidence="1 3">HArc-curdl5-1</strain>
        <strain evidence="2">HArc-curdl7</strain>
    </source>
</reference>
<name>A0AAE3LIU8_9EURY</name>
<evidence type="ECO:0000313" key="3">
    <source>
        <dbReference type="Proteomes" id="UP001208186"/>
    </source>
</evidence>
<dbReference type="Proteomes" id="UP001208186">
    <property type="component" value="Unassembled WGS sequence"/>
</dbReference>
<dbReference type="AlphaFoldDB" id="A0AAE3LIU8"/>
<keyword evidence="3" id="KW-1185">Reference proteome</keyword>
<dbReference type="RefSeq" id="WP_315909993.1">
    <property type="nucleotide sequence ID" value="NZ_JAOPKC010000023.1"/>
</dbReference>
<organism evidence="2 4">
    <name type="scientific">Halapricum hydrolyticum</name>
    <dbReference type="NCBI Taxonomy" id="2979991"/>
    <lineage>
        <taxon>Archaea</taxon>
        <taxon>Methanobacteriati</taxon>
        <taxon>Methanobacteriota</taxon>
        <taxon>Stenosarchaea group</taxon>
        <taxon>Halobacteria</taxon>
        <taxon>Halobacteriales</taxon>
        <taxon>Haloarculaceae</taxon>
        <taxon>Halapricum</taxon>
    </lineage>
</organism>
<dbReference type="EMBL" id="JAOPKC010000023">
    <property type="protein sequence ID" value="MCU4719243.1"/>
    <property type="molecule type" value="Genomic_DNA"/>
</dbReference>